<dbReference type="InterPro" id="IPR045531">
    <property type="entry name" value="DUF6468"/>
</dbReference>
<dbReference type="AlphaFoldDB" id="A0A7T5R1P0"/>
<dbReference type="EMBL" id="CP066681">
    <property type="protein sequence ID" value="QQG35865.1"/>
    <property type="molecule type" value="Genomic_DNA"/>
</dbReference>
<evidence type="ECO:0000313" key="6">
    <source>
        <dbReference type="Proteomes" id="UP000595362"/>
    </source>
</evidence>
<dbReference type="Proteomes" id="UP000595362">
    <property type="component" value="Chromosome"/>
</dbReference>
<gene>
    <name evidence="5" type="ORF">HYS17_10240</name>
</gene>
<feature type="region of interest" description="Disordered" evidence="2">
    <location>
        <begin position="120"/>
        <end position="170"/>
    </location>
</feature>
<reference evidence="5 6" key="1">
    <citation type="submission" date="2020-07" db="EMBL/GenBank/DDBJ databases">
        <title>Huge and variable diversity of episymbiotic CPR bacteria and DPANN archaea in groundwater ecosystems.</title>
        <authorList>
            <person name="He C.Y."/>
            <person name="Keren R."/>
            <person name="Whittaker M."/>
            <person name="Farag I.F."/>
            <person name="Doudna J."/>
            <person name="Cate J.H.D."/>
            <person name="Banfield J.F."/>
        </authorList>
    </citation>
    <scope>NUCLEOTIDE SEQUENCE [LARGE SCALE GENOMIC DNA]</scope>
    <source>
        <strain evidence="5">NC_groundwater_70_Ag_B-0.1um_54_66</strain>
    </source>
</reference>
<keyword evidence="1" id="KW-0175">Coiled coil</keyword>
<sequence length="170" mass="19068">MSEALLGMVLDGLVLLFLGATIFFSVRLSVHLRLFRESRQDLEKLINDLTMQIGKAEKSIETLKSSARDISRELQQHLDEAKAVGNDLEIMTRGANNIADRLDRAADRNRNTNIEIPVPARKSKNERDEFPGFAIRDPDLSHQEQDESADAGGSLAERELLEALQSRKGR</sequence>
<feature type="compositionally biased region" description="Basic and acidic residues" evidence="2">
    <location>
        <begin position="123"/>
        <end position="145"/>
    </location>
</feature>
<feature type="coiled-coil region" evidence="1">
    <location>
        <begin position="32"/>
        <end position="80"/>
    </location>
</feature>
<feature type="transmembrane region" description="Helical" evidence="3">
    <location>
        <begin position="12"/>
        <end position="30"/>
    </location>
</feature>
<keyword evidence="3" id="KW-0472">Membrane</keyword>
<accession>A0A7T5R1P0</accession>
<dbReference type="Pfam" id="PF20072">
    <property type="entry name" value="DUF6468"/>
    <property type="match status" value="1"/>
</dbReference>
<keyword evidence="3" id="KW-0812">Transmembrane</keyword>
<feature type="domain" description="DUF6468" evidence="4">
    <location>
        <begin position="36"/>
        <end position="110"/>
    </location>
</feature>
<evidence type="ECO:0000259" key="4">
    <source>
        <dbReference type="Pfam" id="PF20072"/>
    </source>
</evidence>
<evidence type="ECO:0000256" key="1">
    <source>
        <dbReference type="SAM" id="Coils"/>
    </source>
</evidence>
<keyword evidence="3" id="KW-1133">Transmembrane helix</keyword>
<organism evidence="5 6">
    <name type="scientific">Micavibrio aeruginosavorus</name>
    <dbReference type="NCBI Taxonomy" id="349221"/>
    <lineage>
        <taxon>Bacteria</taxon>
        <taxon>Pseudomonadati</taxon>
        <taxon>Bdellovibrionota</taxon>
        <taxon>Bdellovibrionia</taxon>
        <taxon>Bdellovibrionales</taxon>
        <taxon>Pseudobdellovibrionaceae</taxon>
        <taxon>Micavibrio</taxon>
    </lineage>
</organism>
<proteinExistence type="predicted"/>
<evidence type="ECO:0000313" key="5">
    <source>
        <dbReference type="EMBL" id="QQG35865.1"/>
    </source>
</evidence>
<protein>
    <recommendedName>
        <fullName evidence="4">DUF6468 domain-containing protein</fullName>
    </recommendedName>
</protein>
<evidence type="ECO:0000256" key="2">
    <source>
        <dbReference type="SAM" id="MobiDB-lite"/>
    </source>
</evidence>
<evidence type="ECO:0000256" key="3">
    <source>
        <dbReference type="SAM" id="Phobius"/>
    </source>
</evidence>
<name>A0A7T5R1P0_9BACT</name>